<organism evidence="2 3">
    <name type="scientific">Micromonospora peucetia</name>
    <dbReference type="NCBI Taxonomy" id="47871"/>
    <lineage>
        <taxon>Bacteria</taxon>
        <taxon>Bacillati</taxon>
        <taxon>Actinomycetota</taxon>
        <taxon>Actinomycetes</taxon>
        <taxon>Micromonosporales</taxon>
        <taxon>Micromonosporaceae</taxon>
        <taxon>Micromonospora</taxon>
    </lineage>
</organism>
<sequence>MTLADLPARIGLYLAAPTPPPGGVPNPGGGVAPPGVVQSNVLEILQWIAWLATAACVGGIIYSAAKMAIAHRRGDDTNVAQLGWVFAACILIGSASTIVGALIV</sequence>
<evidence type="ECO:0000313" key="3">
    <source>
        <dbReference type="Proteomes" id="UP000199343"/>
    </source>
</evidence>
<dbReference type="AlphaFoldDB" id="A0A1C6TV01"/>
<name>A0A1C6TV01_9ACTN</name>
<evidence type="ECO:0000256" key="1">
    <source>
        <dbReference type="SAM" id="Phobius"/>
    </source>
</evidence>
<keyword evidence="1" id="KW-0472">Membrane</keyword>
<evidence type="ECO:0000313" key="2">
    <source>
        <dbReference type="EMBL" id="SCL45614.1"/>
    </source>
</evidence>
<gene>
    <name evidence="2" type="ORF">GA0070608_0039</name>
</gene>
<proteinExistence type="predicted"/>
<keyword evidence="1" id="KW-1133">Transmembrane helix</keyword>
<dbReference type="STRING" id="47871.GA0070608_0039"/>
<reference evidence="2 3" key="1">
    <citation type="submission" date="2016-06" db="EMBL/GenBank/DDBJ databases">
        <authorList>
            <person name="Kjaerup R.B."/>
            <person name="Dalgaard T.S."/>
            <person name="Juul-Madsen H.R."/>
        </authorList>
    </citation>
    <scope>NUCLEOTIDE SEQUENCE [LARGE SCALE GENOMIC DNA]</scope>
    <source>
        <strain evidence="2 3">DSM 43363</strain>
    </source>
</reference>
<dbReference type="Proteomes" id="UP000199343">
    <property type="component" value="Unassembled WGS sequence"/>
</dbReference>
<protein>
    <submittedName>
        <fullName evidence="2">Uncharacterized protein</fullName>
    </submittedName>
</protein>
<accession>A0A1C6TV01</accession>
<keyword evidence="1" id="KW-0812">Transmembrane</keyword>
<feature type="transmembrane region" description="Helical" evidence="1">
    <location>
        <begin position="44"/>
        <end position="62"/>
    </location>
</feature>
<feature type="transmembrane region" description="Helical" evidence="1">
    <location>
        <begin position="82"/>
        <end position="103"/>
    </location>
</feature>
<dbReference type="EMBL" id="FMIC01000001">
    <property type="protein sequence ID" value="SCL45614.1"/>
    <property type="molecule type" value="Genomic_DNA"/>
</dbReference>